<evidence type="ECO:0000313" key="3">
    <source>
        <dbReference type="Proteomes" id="UP000242519"/>
    </source>
</evidence>
<feature type="region of interest" description="Disordered" evidence="1">
    <location>
        <begin position="79"/>
        <end position="102"/>
    </location>
</feature>
<comment type="caution">
    <text evidence="2">The sequence shown here is derived from an EMBL/GenBank/DDBJ whole genome shotgun (WGS) entry which is preliminary data.</text>
</comment>
<organism evidence="2 3">
    <name type="scientific">Diplocarpon coronariae</name>
    <dbReference type="NCBI Taxonomy" id="2795749"/>
    <lineage>
        <taxon>Eukaryota</taxon>
        <taxon>Fungi</taxon>
        <taxon>Dikarya</taxon>
        <taxon>Ascomycota</taxon>
        <taxon>Pezizomycotina</taxon>
        <taxon>Leotiomycetes</taxon>
        <taxon>Helotiales</taxon>
        <taxon>Drepanopezizaceae</taxon>
        <taxon>Diplocarpon</taxon>
    </lineage>
</organism>
<reference evidence="2 3" key="1">
    <citation type="submission" date="2017-04" db="EMBL/GenBank/DDBJ databases">
        <title>Draft genome sequence of Marssonina coronaria NL1: causal agent of apple blotch.</title>
        <authorList>
            <person name="Cheng Q."/>
        </authorList>
    </citation>
    <scope>NUCLEOTIDE SEQUENCE [LARGE SCALE GENOMIC DNA]</scope>
    <source>
        <strain evidence="2 3">NL1</strain>
    </source>
</reference>
<evidence type="ECO:0000313" key="2">
    <source>
        <dbReference type="EMBL" id="OWP06874.1"/>
    </source>
</evidence>
<dbReference type="AlphaFoldDB" id="A0A218ZGH8"/>
<keyword evidence="3" id="KW-1185">Reference proteome</keyword>
<feature type="region of interest" description="Disordered" evidence="1">
    <location>
        <begin position="265"/>
        <end position="302"/>
    </location>
</feature>
<dbReference type="EMBL" id="MZNU01000032">
    <property type="protein sequence ID" value="OWP06874.1"/>
    <property type="molecule type" value="Genomic_DNA"/>
</dbReference>
<protein>
    <submittedName>
        <fullName evidence="2">Uncharacterized protein</fullName>
    </submittedName>
</protein>
<gene>
    <name evidence="2" type="ORF">B2J93_3870</name>
</gene>
<proteinExistence type="predicted"/>
<sequence>MPSSGPPMHPERSISSRRLLGLASPSDDAVHGECDRPGRATKKRWHLYSHRNNGAYWQWSPQESGVGCRTLNGPDPRIGWSPHVSASSETDTDTAPRTQDRGGLGGVRRFGFLSADSRLDLESQLTESLCAALGEQSTSTRMALGLEWTEVDWSGLEWTGVDWSGLEWTGVDRHAVPLVRCIALPRFGAGGEGQLLDRAILYTPGRFSPRPNQVQSAQDCAADKRKRAATQLLDNLVGHTAVGRQSTPRAAQQYGLPWEMLFCTPSPPEDDSTRRGAAHGSHGMGTGDRSGHDGFTAVERGRSSGARHRTLGLYRPDIFGIVLPVAGGWWMVAGDWWLVTGGW</sequence>
<dbReference type="InParanoid" id="A0A218ZGH8"/>
<dbReference type="Proteomes" id="UP000242519">
    <property type="component" value="Unassembled WGS sequence"/>
</dbReference>
<feature type="compositionally biased region" description="Polar residues" evidence="1">
    <location>
        <begin position="84"/>
        <end position="97"/>
    </location>
</feature>
<dbReference type="OrthoDB" id="5430323at2759"/>
<name>A0A218ZGH8_9HELO</name>
<evidence type="ECO:0000256" key="1">
    <source>
        <dbReference type="SAM" id="MobiDB-lite"/>
    </source>
</evidence>
<accession>A0A218ZGH8</accession>